<name>A0A2V4A8C4_9BACT</name>
<keyword evidence="1" id="KW-0472">Membrane</keyword>
<comment type="caution">
    <text evidence="2">The sequence shown here is derived from an EMBL/GenBank/DDBJ whole genome shotgun (WGS) entry which is preliminary data.</text>
</comment>
<evidence type="ECO:0000313" key="2">
    <source>
        <dbReference type="EMBL" id="PXX98802.1"/>
    </source>
</evidence>
<feature type="transmembrane region" description="Helical" evidence="1">
    <location>
        <begin position="7"/>
        <end position="28"/>
    </location>
</feature>
<dbReference type="AlphaFoldDB" id="A0A2V4A8C4"/>
<keyword evidence="3" id="KW-1185">Reference proteome</keyword>
<dbReference type="Proteomes" id="UP000248079">
    <property type="component" value="Unassembled WGS sequence"/>
</dbReference>
<gene>
    <name evidence="2" type="ORF">DF185_15610</name>
</gene>
<keyword evidence="1" id="KW-1133">Transmembrane helix</keyword>
<evidence type="ECO:0000256" key="1">
    <source>
        <dbReference type="SAM" id="Phobius"/>
    </source>
</evidence>
<proteinExistence type="predicted"/>
<evidence type="ECO:0000313" key="3">
    <source>
        <dbReference type="Proteomes" id="UP000248079"/>
    </source>
</evidence>
<protein>
    <submittedName>
        <fullName evidence="2">Uncharacterized protein</fullName>
    </submittedName>
</protein>
<feature type="transmembrane region" description="Helical" evidence="1">
    <location>
        <begin position="40"/>
        <end position="62"/>
    </location>
</feature>
<accession>A0A2V4A8C4</accession>
<keyword evidence="1" id="KW-0812">Transmembrane</keyword>
<feature type="transmembrane region" description="Helical" evidence="1">
    <location>
        <begin position="135"/>
        <end position="156"/>
    </location>
</feature>
<organism evidence="2 3">
    <name type="scientific">Marinifilum breve</name>
    <dbReference type="NCBI Taxonomy" id="2184082"/>
    <lineage>
        <taxon>Bacteria</taxon>
        <taxon>Pseudomonadati</taxon>
        <taxon>Bacteroidota</taxon>
        <taxon>Bacteroidia</taxon>
        <taxon>Marinilabiliales</taxon>
        <taxon>Marinifilaceae</taxon>
    </lineage>
</organism>
<reference evidence="2 3" key="1">
    <citation type="submission" date="2018-05" db="EMBL/GenBank/DDBJ databases">
        <title>Marinifilum breve JC075T sp. nov., a marine bacterium isolated from Yongle Blue Hole in the South China Sea.</title>
        <authorList>
            <person name="Fu T."/>
        </authorList>
    </citation>
    <scope>NUCLEOTIDE SEQUENCE [LARGE SCALE GENOMIC DNA]</scope>
    <source>
        <strain evidence="2 3">JC075</strain>
    </source>
</reference>
<feature type="transmembrane region" description="Helical" evidence="1">
    <location>
        <begin position="95"/>
        <end position="115"/>
    </location>
</feature>
<sequence>MTKRDLFILLIKLFGLFSLITSLFAFLPNNISFAMMQIDLFSIVWIIVAIAVVVGLFVVLIFKADKVVRLLKLDQGFDDDRIELGNLKANDIVKLGAFIIGGFLIIDNIPAFLSHSLFAFKSDLIGFEYSIREKFNWAVCGLNLIIGFLLLTNYDFVAKLLKVKKTENE</sequence>
<dbReference type="EMBL" id="QFLI01000007">
    <property type="protein sequence ID" value="PXX98802.1"/>
    <property type="molecule type" value="Genomic_DNA"/>
</dbReference>